<protein>
    <submittedName>
        <fullName evidence="2">Uncharacterized protein</fullName>
    </submittedName>
</protein>
<gene>
    <name evidence="2" type="ORF">ABWT76_004907</name>
</gene>
<proteinExistence type="predicted"/>
<accession>A0AAU8JAF6</accession>
<dbReference type="RefSeq" id="WP_054464069.1">
    <property type="nucleotide sequence ID" value="NZ_CP159837.1"/>
</dbReference>
<sequence length="91" mass="10430">MVELIVYLIRGFQSVLIPLCFLMAWLILVVTVGTIYNAIASTIHQAKEMHKIPCTGCQFFTNDLRLKCPVQPKIALTEDAIGCRDYWEKKR</sequence>
<name>A0AAU8JAF6_9CYAN</name>
<evidence type="ECO:0000313" key="2">
    <source>
        <dbReference type="EMBL" id="XCM36168.1"/>
    </source>
</evidence>
<keyword evidence="1" id="KW-0812">Transmembrane</keyword>
<dbReference type="EMBL" id="CP159837">
    <property type="protein sequence ID" value="XCM36168.1"/>
    <property type="molecule type" value="Genomic_DNA"/>
</dbReference>
<feature type="transmembrane region" description="Helical" evidence="1">
    <location>
        <begin position="15"/>
        <end position="39"/>
    </location>
</feature>
<keyword evidence="1" id="KW-0472">Membrane</keyword>
<reference evidence="2" key="1">
    <citation type="submission" date="2024-07" db="EMBL/GenBank/DDBJ databases">
        <authorList>
            <person name="Kim Y.J."/>
            <person name="Jeong J.Y."/>
        </authorList>
    </citation>
    <scope>NUCLEOTIDE SEQUENCE</scope>
    <source>
        <strain evidence="2">GIHE-MW2</strain>
    </source>
</reference>
<keyword evidence="1" id="KW-1133">Transmembrane helix</keyword>
<organism evidence="2">
    <name type="scientific">Planktothricoides raciborskii GIHE-MW2</name>
    <dbReference type="NCBI Taxonomy" id="2792601"/>
    <lineage>
        <taxon>Bacteria</taxon>
        <taxon>Bacillati</taxon>
        <taxon>Cyanobacteriota</taxon>
        <taxon>Cyanophyceae</taxon>
        <taxon>Oscillatoriophycideae</taxon>
        <taxon>Oscillatoriales</taxon>
        <taxon>Oscillatoriaceae</taxon>
        <taxon>Planktothricoides</taxon>
    </lineage>
</organism>
<evidence type="ECO:0000256" key="1">
    <source>
        <dbReference type="SAM" id="Phobius"/>
    </source>
</evidence>
<dbReference type="AlphaFoldDB" id="A0AAU8JAF6"/>